<evidence type="ECO:0008006" key="3">
    <source>
        <dbReference type="Google" id="ProtNLM"/>
    </source>
</evidence>
<dbReference type="EMBL" id="CP021323">
    <property type="protein sequence ID" value="ARS51744.1"/>
    <property type="molecule type" value="Genomic_DNA"/>
</dbReference>
<protein>
    <recommendedName>
        <fullName evidence="3">4-hydroxybenzoyl-CoA thioesterase</fullName>
    </recommendedName>
</protein>
<dbReference type="OrthoDB" id="6117985at2"/>
<reference evidence="1 2" key="1">
    <citation type="journal article" date="2017" name="Int. J. Syst. Evol. Microbiol.">
        <title>Kushneria konosiri sp. nov., isolated from the Korean salt-fermented seafood Daemi-jeot.</title>
        <authorList>
            <person name="Yun J.H."/>
            <person name="Park S.K."/>
            <person name="Lee J.Y."/>
            <person name="Jung M.J."/>
            <person name="Bae J.W."/>
        </authorList>
    </citation>
    <scope>NUCLEOTIDE SEQUENCE [LARGE SCALE GENOMIC DNA]</scope>
    <source>
        <strain evidence="1 2">X49</strain>
    </source>
</reference>
<gene>
    <name evidence="1" type="ORF">B9G99_01580</name>
</gene>
<dbReference type="GO" id="GO:0047617">
    <property type="term" value="F:fatty acyl-CoA hydrolase activity"/>
    <property type="evidence" value="ECO:0007669"/>
    <property type="project" value="TreeGrafter"/>
</dbReference>
<keyword evidence="2" id="KW-1185">Reference proteome</keyword>
<dbReference type="AlphaFoldDB" id="A0A2Z2H3J9"/>
<evidence type="ECO:0000313" key="2">
    <source>
        <dbReference type="Proteomes" id="UP000250025"/>
    </source>
</evidence>
<dbReference type="Pfam" id="PF13279">
    <property type="entry name" value="4HBT_2"/>
    <property type="match status" value="1"/>
</dbReference>
<dbReference type="SUPFAM" id="SSF54637">
    <property type="entry name" value="Thioesterase/thiol ester dehydrase-isomerase"/>
    <property type="match status" value="1"/>
</dbReference>
<evidence type="ECO:0000313" key="1">
    <source>
        <dbReference type="EMBL" id="ARS51744.1"/>
    </source>
</evidence>
<dbReference type="PANTHER" id="PTHR31793">
    <property type="entry name" value="4-HYDROXYBENZOYL-COA THIOESTERASE FAMILY MEMBER"/>
    <property type="match status" value="1"/>
</dbReference>
<dbReference type="PANTHER" id="PTHR31793:SF2">
    <property type="entry name" value="BLR1345 PROTEIN"/>
    <property type="match status" value="1"/>
</dbReference>
<dbReference type="InterPro" id="IPR029069">
    <property type="entry name" value="HotDog_dom_sf"/>
</dbReference>
<dbReference type="Proteomes" id="UP000250025">
    <property type="component" value="Chromosome"/>
</dbReference>
<dbReference type="KEGG" id="kus:B9G99_01580"/>
<dbReference type="CDD" id="cd00586">
    <property type="entry name" value="4HBT"/>
    <property type="match status" value="1"/>
</dbReference>
<dbReference type="InterPro" id="IPR050563">
    <property type="entry name" value="4-hydroxybenzoyl-CoA_TE"/>
</dbReference>
<name>A0A2Z2H3J9_9GAMM</name>
<organism evidence="1 2">
    <name type="scientific">Kushneria konosiri</name>
    <dbReference type="NCBI Taxonomy" id="698828"/>
    <lineage>
        <taxon>Bacteria</taxon>
        <taxon>Pseudomonadati</taxon>
        <taxon>Pseudomonadota</taxon>
        <taxon>Gammaproteobacteria</taxon>
        <taxon>Oceanospirillales</taxon>
        <taxon>Halomonadaceae</taxon>
        <taxon>Kushneria</taxon>
    </lineage>
</organism>
<dbReference type="Gene3D" id="3.10.129.10">
    <property type="entry name" value="Hotdog Thioesterase"/>
    <property type="match status" value="1"/>
</dbReference>
<sequence length="156" mass="17684">MALPLLTQSVLPTWVDYNGHMNDAAYALLFSHGVEALMVHIGLDDHGRHAHGCTIYTLETHLCYLQQVLEGAQVRCEVVLLEADAKRLHVFFNLIDDREETVLATSEQMLMGIDTRTDRPAAFAQEIMARIERLPKAAHGNWPEQAGRRIGFRHRK</sequence>
<proteinExistence type="predicted"/>
<accession>A0A2Z2H3J9</accession>
<dbReference type="RefSeq" id="WP_086620451.1">
    <property type="nucleotide sequence ID" value="NZ_CP021323.1"/>
</dbReference>